<dbReference type="InterPro" id="IPR007865">
    <property type="entry name" value="Aminopep_P_N"/>
</dbReference>
<evidence type="ECO:0000256" key="9">
    <source>
        <dbReference type="ARBA" id="ARBA00022801"/>
    </source>
</evidence>
<evidence type="ECO:0000256" key="3">
    <source>
        <dbReference type="ARBA" id="ARBA00002443"/>
    </source>
</evidence>
<comment type="similarity">
    <text evidence="4">Belongs to the peptidase M24B family.</text>
</comment>
<proteinExistence type="inferred from homology"/>
<evidence type="ECO:0000313" key="17">
    <source>
        <dbReference type="RefSeq" id="XP_033531135.1"/>
    </source>
</evidence>
<dbReference type="OrthoDB" id="10261878at2759"/>
<dbReference type="PANTHER" id="PTHR43226">
    <property type="entry name" value="XAA-PRO AMINOPEPTIDASE 3"/>
    <property type="match status" value="1"/>
</dbReference>
<dbReference type="InterPro" id="IPR052433">
    <property type="entry name" value="X-Pro_dipept-like"/>
</dbReference>
<accession>A0A6G1FUP9</accession>
<evidence type="ECO:0000256" key="6">
    <source>
        <dbReference type="ARBA" id="ARBA00022438"/>
    </source>
</evidence>
<evidence type="ECO:0000256" key="8">
    <source>
        <dbReference type="ARBA" id="ARBA00022723"/>
    </source>
</evidence>
<evidence type="ECO:0000256" key="1">
    <source>
        <dbReference type="ARBA" id="ARBA00001424"/>
    </source>
</evidence>
<dbReference type="SMART" id="SM01011">
    <property type="entry name" value="AMP_N"/>
    <property type="match status" value="1"/>
</dbReference>
<dbReference type="CDD" id="cd01087">
    <property type="entry name" value="Prolidase"/>
    <property type="match status" value="1"/>
</dbReference>
<dbReference type="EC" id="3.4.11.9" evidence="5"/>
<keyword evidence="8" id="KW-0479">Metal-binding</keyword>
<evidence type="ECO:0000256" key="11">
    <source>
        <dbReference type="ARBA" id="ARBA00023211"/>
    </source>
</evidence>
<organism evidence="15">
    <name type="scientific">Eremomyces bilateralis CBS 781.70</name>
    <dbReference type="NCBI Taxonomy" id="1392243"/>
    <lineage>
        <taxon>Eukaryota</taxon>
        <taxon>Fungi</taxon>
        <taxon>Dikarya</taxon>
        <taxon>Ascomycota</taxon>
        <taxon>Pezizomycotina</taxon>
        <taxon>Dothideomycetes</taxon>
        <taxon>Dothideomycetes incertae sedis</taxon>
        <taxon>Eremomycetales</taxon>
        <taxon>Eremomycetaceae</taxon>
        <taxon>Eremomyces</taxon>
    </lineage>
</organism>
<reference evidence="17" key="2">
    <citation type="submission" date="2020-04" db="EMBL/GenBank/DDBJ databases">
        <authorList>
            <consortium name="NCBI Genome Project"/>
        </authorList>
    </citation>
    <scope>NUCLEOTIDE SEQUENCE</scope>
    <source>
        <strain evidence="17">CBS 781.70</strain>
    </source>
</reference>
<gene>
    <name evidence="15 17" type="ORF">P152DRAFT_476406</name>
</gene>
<dbReference type="AlphaFoldDB" id="A0A6G1FUP9"/>
<dbReference type="SUPFAM" id="SSF55920">
    <property type="entry name" value="Creatinase/aminopeptidase"/>
    <property type="match status" value="1"/>
</dbReference>
<dbReference type="SUPFAM" id="SSF53092">
    <property type="entry name" value="Creatinase/prolidase N-terminal domain"/>
    <property type="match status" value="1"/>
</dbReference>
<dbReference type="Pfam" id="PF00557">
    <property type="entry name" value="Peptidase_M24"/>
    <property type="match status" value="1"/>
</dbReference>
<dbReference type="Pfam" id="PF05195">
    <property type="entry name" value="AMP_N"/>
    <property type="match status" value="1"/>
</dbReference>
<name>A0A6G1FUP9_9PEZI</name>
<keyword evidence="9" id="KW-0378">Hydrolase</keyword>
<dbReference type="GO" id="GO:0006508">
    <property type="term" value="P:proteolysis"/>
    <property type="evidence" value="ECO:0007669"/>
    <property type="project" value="UniProtKB-KW"/>
</dbReference>
<keyword evidence="6" id="KW-0031">Aminopeptidase</keyword>
<dbReference type="GO" id="GO:0030145">
    <property type="term" value="F:manganese ion binding"/>
    <property type="evidence" value="ECO:0007669"/>
    <property type="project" value="InterPro"/>
</dbReference>
<protein>
    <recommendedName>
        <fullName evidence="5">Xaa-Pro aminopeptidase</fullName>
        <ecNumber evidence="5">3.4.11.9</ecNumber>
    </recommendedName>
    <alternativeName>
        <fullName evidence="12">Aminoacylproline aminopeptidase</fullName>
    </alternativeName>
    <alternativeName>
        <fullName evidence="13">Prolidase</fullName>
    </alternativeName>
</protein>
<evidence type="ECO:0000259" key="14">
    <source>
        <dbReference type="SMART" id="SM01011"/>
    </source>
</evidence>
<comment type="catalytic activity">
    <reaction evidence="1">
        <text>Release of any N-terminal amino acid, including proline, that is linked to proline, even from a dipeptide or tripeptide.</text>
        <dbReference type="EC" id="3.4.11.9"/>
    </reaction>
</comment>
<dbReference type="GO" id="GO:0070006">
    <property type="term" value="F:metalloaminopeptidase activity"/>
    <property type="evidence" value="ECO:0007669"/>
    <property type="project" value="InterPro"/>
</dbReference>
<comment type="function">
    <text evidence="3">Catalyzes the removal of a penultimate prolyl residue from the N-termini of peptides.</text>
</comment>
<dbReference type="RefSeq" id="XP_033531135.1">
    <property type="nucleotide sequence ID" value="XM_033681504.1"/>
</dbReference>
<keyword evidence="7" id="KW-0645">Protease</keyword>
<dbReference type="PANTHER" id="PTHR43226:SF3">
    <property type="entry name" value="XAA-PRO AMINOPEPTIDASE AN0832-RELATED"/>
    <property type="match status" value="1"/>
</dbReference>
<evidence type="ECO:0000256" key="5">
    <source>
        <dbReference type="ARBA" id="ARBA00012574"/>
    </source>
</evidence>
<keyword evidence="10" id="KW-0482">Metalloprotease</keyword>
<evidence type="ECO:0000313" key="15">
    <source>
        <dbReference type="EMBL" id="KAF1809504.1"/>
    </source>
</evidence>
<evidence type="ECO:0000256" key="4">
    <source>
        <dbReference type="ARBA" id="ARBA00008766"/>
    </source>
</evidence>
<evidence type="ECO:0000256" key="12">
    <source>
        <dbReference type="ARBA" id="ARBA00030849"/>
    </source>
</evidence>
<feature type="domain" description="Aminopeptidase P N-terminal" evidence="14">
    <location>
        <begin position="24"/>
        <end position="155"/>
    </location>
</feature>
<dbReference type="Proteomes" id="UP000504638">
    <property type="component" value="Unplaced"/>
</dbReference>
<dbReference type="Gene3D" id="3.40.350.10">
    <property type="entry name" value="Creatinase/prolidase N-terminal domain"/>
    <property type="match status" value="1"/>
</dbReference>
<keyword evidence="16" id="KW-1185">Reference proteome</keyword>
<dbReference type="GeneID" id="54422074"/>
<evidence type="ECO:0000256" key="13">
    <source>
        <dbReference type="ARBA" id="ARBA00032413"/>
    </source>
</evidence>
<dbReference type="InterPro" id="IPR036005">
    <property type="entry name" value="Creatinase/aminopeptidase-like"/>
</dbReference>
<comment type="cofactor">
    <cofactor evidence="2">
        <name>Mn(2+)</name>
        <dbReference type="ChEBI" id="CHEBI:29035"/>
    </cofactor>
</comment>
<sequence>MDDSIRDIESLNISIELSSDCDKYPAKQHAQHVARQLGVGKGIIFLSSGKDGNYEDSDTPVPFRVKRYFYYLSGVDEPNCSLIYNVSTDELVLSVPPRRTPRERFYLGSPLSESEALQRYDFDAVVEPVKFLERISKWFDTSDGDFYLLSFTELPSYLQLLYNKYYQRFNLCGLYPAINECRGIKDDHEIGLIKKANAISAKAHRAVLVNLRKFKNEFEIENQFLFTCRANRAKRQSYEVIAGAGQNAATLHYTANDQSFAKDRKQLVCMDAGCEWECYASDVTRTFPISGHWPSQEAEEIYYLVNNILRVCVGILKPGVNYRGVNFLAHQILVRCFLKLGIFHNGSVEEILQAGTSLVFLPHGLGHHMGLEVHDVSGRPLIYHTREDMAARQHLPAPDVGVLIKQPLVANKASEGLESGMIVTVEPGIYFNKPILSEYRKIEPHRSFLNTKVLDRYLHVGGVRIEDDILITDKGNENLTTAPKGEFALKIIRGDVDEHAKAPCEERMVVTPETAVETAIISFKLHHQRICRRWQESVYDPVKECSLVS</sequence>
<evidence type="ECO:0000313" key="16">
    <source>
        <dbReference type="Proteomes" id="UP000504638"/>
    </source>
</evidence>
<reference evidence="15 17" key="1">
    <citation type="submission" date="2020-01" db="EMBL/GenBank/DDBJ databases">
        <authorList>
            <consortium name="DOE Joint Genome Institute"/>
            <person name="Haridas S."/>
            <person name="Albert R."/>
            <person name="Binder M."/>
            <person name="Bloem J."/>
            <person name="Labutti K."/>
            <person name="Salamov A."/>
            <person name="Andreopoulos B."/>
            <person name="Baker S.E."/>
            <person name="Barry K."/>
            <person name="Bills G."/>
            <person name="Bluhm B.H."/>
            <person name="Cannon C."/>
            <person name="Castanera R."/>
            <person name="Culley D.E."/>
            <person name="Daum C."/>
            <person name="Ezra D."/>
            <person name="Gonzalez J.B."/>
            <person name="Henrissat B."/>
            <person name="Kuo A."/>
            <person name="Liang C."/>
            <person name="Lipzen A."/>
            <person name="Lutzoni F."/>
            <person name="Magnuson J."/>
            <person name="Mondo S."/>
            <person name="Nolan M."/>
            <person name="Ohm R."/>
            <person name="Pangilinan J."/>
            <person name="Park H.-J."/>
            <person name="Ramirez L."/>
            <person name="Alfaro M."/>
            <person name="Sun H."/>
            <person name="Tritt A."/>
            <person name="Yoshinaga Y."/>
            <person name="Zwiers L.-H."/>
            <person name="Turgeon B.G."/>
            <person name="Goodwin S.B."/>
            <person name="Spatafora J.W."/>
            <person name="Crous P.W."/>
            <person name="Grigoriev I.V."/>
        </authorList>
    </citation>
    <scope>NUCLEOTIDE SEQUENCE</scope>
    <source>
        <strain evidence="15 17">CBS 781.70</strain>
    </source>
</reference>
<dbReference type="InterPro" id="IPR029149">
    <property type="entry name" value="Creatin/AminoP/Spt16_N"/>
</dbReference>
<evidence type="ECO:0000256" key="10">
    <source>
        <dbReference type="ARBA" id="ARBA00023049"/>
    </source>
</evidence>
<keyword evidence="11" id="KW-0464">Manganese</keyword>
<reference evidence="17" key="3">
    <citation type="submission" date="2025-04" db="UniProtKB">
        <authorList>
            <consortium name="RefSeq"/>
        </authorList>
    </citation>
    <scope>IDENTIFICATION</scope>
    <source>
        <strain evidence="17">CBS 781.70</strain>
    </source>
</reference>
<dbReference type="Gene3D" id="3.90.230.10">
    <property type="entry name" value="Creatinase/methionine aminopeptidase superfamily"/>
    <property type="match status" value="1"/>
</dbReference>
<dbReference type="EMBL" id="ML975172">
    <property type="protein sequence ID" value="KAF1809504.1"/>
    <property type="molecule type" value="Genomic_DNA"/>
</dbReference>
<dbReference type="InterPro" id="IPR000994">
    <property type="entry name" value="Pept_M24"/>
</dbReference>
<evidence type="ECO:0000256" key="7">
    <source>
        <dbReference type="ARBA" id="ARBA00022670"/>
    </source>
</evidence>
<evidence type="ECO:0000256" key="2">
    <source>
        <dbReference type="ARBA" id="ARBA00001936"/>
    </source>
</evidence>